<dbReference type="EMBL" id="JAGIXG020000001">
    <property type="protein sequence ID" value="KAI6785733.1"/>
    <property type="molecule type" value="Genomic_DNA"/>
</dbReference>
<name>A0A9P9Y996_9HYPO</name>
<feature type="region of interest" description="Disordered" evidence="1">
    <location>
        <begin position="426"/>
        <end position="615"/>
    </location>
</feature>
<evidence type="ECO:0000313" key="3">
    <source>
        <dbReference type="Proteomes" id="UP001055219"/>
    </source>
</evidence>
<dbReference type="OrthoDB" id="5418627at2759"/>
<feature type="compositionally biased region" description="Low complexity" evidence="1">
    <location>
        <begin position="277"/>
        <end position="307"/>
    </location>
</feature>
<comment type="caution">
    <text evidence="2">The sequence shown here is derived from an EMBL/GenBank/DDBJ whole genome shotgun (WGS) entry which is preliminary data.</text>
</comment>
<feature type="compositionally biased region" description="Basic and acidic residues" evidence="1">
    <location>
        <begin position="516"/>
        <end position="530"/>
    </location>
</feature>
<reference evidence="2" key="1">
    <citation type="journal article" date="2021" name="J Fungi (Basel)">
        <title>Genomic and Metabolomic Analyses of the Marine Fungus Emericellopsis cladophorae: Insights into Saltwater Adaptability Mechanisms and Its Biosynthetic Potential.</title>
        <authorList>
            <person name="Goncalves M.F.M."/>
            <person name="Hilario S."/>
            <person name="Van de Peer Y."/>
            <person name="Esteves A.C."/>
            <person name="Alves A."/>
        </authorList>
    </citation>
    <scope>NUCLEOTIDE SEQUENCE</scope>
    <source>
        <strain evidence="2">MUM 19.33</strain>
    </source>
</reference>
<proteinExistence type="predicted"/>
<gene>
    <name evidence="2" type="ORF">J7T54_006072</name>
</gene>
<sequence length="689" mass="74253">METPTQMQRQGLPFVSELREVLDDLDRKLEVYRKGLVADFGHRYQQTLGDVEPSLAREVNQSLALSVDADYPGLAPDLKTWLIQQGASREQPLDSDADIASTRPELVNTSSSHPPLSDLDLDQDRHQLVSAGSPLSPSAAFGAALTPTGATLSSGDPHEREKEFQGLFTPFFLPLLDSSGPINNHLQPLTSSLPTIATSPSLSQTDDAANGISNDLSISVKKANEVTAHRLQGQDMEGPSDTGGIRRALSDLQPEARLSSSSSPPLTRPIHGRSATDDTISSTLSSALSDRSDSTTARRSALRRSSSVSKHNHQSPRRVRFEFKGVEILPTASPQPSDYLTPGPSSPVNADQPRSFDEIVGDNATGEQEEPTKPVPPRKISSSEALRAMSRTPLDEGTVWTLVNSDSDNRGDEIIDQTLNVSAAGTMEAKTSSVDPPDTGVHSVSSAPDANATEEGFRVEPQSDDSSDEDFLSIGKSRSFEGKRPVKQMKTSIPASPSRRAAVPTPEPSAGQEAPKFSEEERDEKDHTSSEDYEAEEEDDMFYFEGGRGLSAPPRPRRRPPPLQNDEPEPSSPERDNEPVRTPQVASPGVPIARSAGSGPATPTTSRFQVGSLGSYKGRPVVMPIVKNPELHAQAETLGEFDTFVGGVEEGQLYSYRASLVQSTFTGEPRSLSERMMVEDAREGTGQSS</sequence>
<keyword evidence="3" id="KW-1185">Reference proteome</keyword>
<dbReference type="GeneID" id="75832550"/>
<accession>A0A9P9Y996</accession>
<feature type="region of interest" description="Disordered" evidence="1">
    <location>
        <begin position="254"/>
        <end position="384"/>
    </location>
</feature>
<dbReference type="RefSeq" id="XP_051366589.1">
    <property type="nucleotide sequence ID" value="XM_051503474.1"/>
</dbReference>
<feature type="compositionally biased region" description="Acidic residues" evidence="1">
    <location>
        <begin position="531"/>
        <end position="542"/>
    </location>
</feature>
<evidence type="ECO:0000313" key="2">
    <source>
        <dbReference type="EMBL" id="KAI6785733.1"/>
    </source>
</evidence>
<organism evidence="2 3">
    <name type="scientific">Emericellopsis cladophorae</name>
    <dbReference type="NCBI Taxonomy" id="2686198"/>
    <lineage>
        <taxon>Eukaryota</taxon>
        <taxon>Fungi</taxon>
        <taxon>Dikarya</taxon>
        <taxon>Ascomycota</taxon>
        <taxon>Pezizomycotina</taxon>
        <taxon>Sordariomycetes</taxon>
        <taxon>Hypocreomycetidae</taxon>
        <taxon>Hypocreales</taxon>
        <taxon>Bionectriaceae</taxon>
        <taxon>Emericellopsis</taxon>
    </lineage>
</organism>
<evidence type="ECO:0000256" key="1">
    <source>
        <dbReference type="SAM" id="MobiDB-lite"/>
    </source>
</evidence>
<feature type="compositionally biased region" description="Acidic residues" evidence="1">
    <location>
        <begin position="462"/>
        <end position="471"/>
    </location>
</feature>
<protein>
    <submittedName>
        <fullName evidence="2">Uncharacterized protein</fullName>
    </submittedName>
</protein>
<dbReference type="Proteomes" id="UP001055219">
    <property type="component" value="Unassembled WGS sequence"/>
</dbReference>
<dbReference type="AlphaFoldDB" id="A0A9P9Y996"/>
<reference evidence="2" key="2">
    <citation type="submission" date="2022-07" db="EMBL/GenBank/DDBJ databases">
        <authorList>
            <person name="Goncalves M.F.M."/>
            <person name="Hilario S."/>
            <person name="Van De Peer Y."/>
            <person name="Esteves A.C."/>
            <person name="Alves A."/>
        </authorList>
    </citation>
    <scope>NUCLEOTIDE SEQUENCE</scope>
    <source>
        <strain evidence="2">MUM 19.33</strain>
    </source>
</reference>